<protein>
    <recommendedName>
        <fullName evidence="4">Cadherin domain-containing protein</fullName>
    </recommendedName>
</protein>
<gene>
    <name evidence="2" type="ORF">ElyMa_000706100</name>
</gene>
<organism evidence="2 3">
    <name type="scientific">Elysia marginata</name>
    <dbReference type="NCBI Taxonomy" id="1093978"/>
    <lineage>
        <taxon>Eukaryota</taxon>
        <taxon>Metazoa</taxon>
        <taxon>Spiralia</taxon>
        <taxon>Lophotrochozoa</taxon>
        <taxon>Mollusca</taxon>
        <taxon>Gastropoda</taxon>
        <taxon>Heterobranchia</taxon>
        <taxon>Euthyneura</taxon>
        <taxon>Panpulmonata</taxon>
        <taxon>Sacoglossa</taxon>
        <taxon>Placobranchoidea</taxon>
        <taxon>Plakobranchidae</taxon>
        <taxon>Elysia</taxon>
    </lineage>
</organism>
<evidence type="ECO:0000313" key="3">
    <source>
        <dbReference type="Proteomes" id="UP000762676"/>
    </source>
</evidence>
<evidence type="ECO:0000313" key="2">
    <source>
        <dbReference type="EMBL" id="GFR85842.1"/>
    </source>
</evidence>
<sequence>MRATDKDGLTTSRYTAKVRVFDINDRRPYFTNHHQPFRVSAHECMDPGSILGGYANHGLINVDSILDTSVKELGVCTALTLQDVRGYATSLFQESGAYRVVESSPSTLFCFVVARHVPVISSGRVKGTDDDSDYNQNNWVYFGGGGGNFDIAANGWIVLNQKCLNGETYIGTATISDQGIKPGPLTGDPMGVIVNCGQLSSIIVELGTSMLGDQEDALRAPTPIRVTPEPPREVKSTPSPKAPPPKPKTPQHKPVPLPPPVKE</sequence>
<feature type="region of interest" description="Disordered" evidence="1">
    <location>
        <begin position="218"/>
        <end position="263"/>
    </location>
</feature>
<evidence type="ECO:0008006" key="4">
    <source>
        <dbReference type="Google" id="ProtNLM"/>
    </source>
</evidence>
<accession>A0AAV4GJG7</accession>
<comment type="caution">
    <text evidence="2">The sequence shown here is derived from an EMBL/GenBank/DDBJ whole genome shotgun (WGS) entry which is preliminary data.</text>
</comment>
<keyword evidence="3" id="KW-1185">Reference proteome</keyword>
<feature type="compositionally biased region" description="Pro residues" evidence="1">
    <location>
        <begin position="240"/>
        <end position="263"/>
    </location>
</feature>
<reference evidence="2 3" key="1">
    <citation type="journal article" date="2021" name="Elife">
        <title>Chloroplast acquisition without the gene transfer in kleptoplastic sea slugs, Plakobranchus ocellatus.</title>
        <authorList>
            <person name="Maeda T."/>
            <person name="Takahashi S."/>
            <person name="Yoshida T."/>
            <person name="Shimamura S."/>
            <person name="Takaki Y."/>
            <person name="Nagai Y."/>
            <person name="Toyoda A."/>
            <person name="Suzuki Y."/>
            <person name="Arimoto A."/>
            <person name="Ishii H."/>
            <person name="Satoh N."/>
            <person name="Nishiyama T."/>
            <person name="Hasebe M."/>
            <person name="Maruyama T."/>
            <person name="Minagawa J."/>
            <person name="Obokata J."/>
            <person name="Shigenobu S."/>
        </authorList>
    </citation>
    <scope>NUCLEOTIDE SEQUENCE [LARGE SCALE GENOMIC DNA]</scope>
</reference>
<dbReference type="EMBL" id="BMAT01001456">
    <property type="protein sequence ID" value="GFR85842.1"/>
    <property type="molecule type" value="Genomic_DNA"/>
</dbReference>
<dbReference type="Proteomes" id="UP000762676">
    <property type="component" value="Unassembled WGS sequence"/>
</dbReference>
<dbReference type="AlphaFoldDB" id="A0AAV4GJG7"/>
<proteinExistence type="predicted"/>
<name>A0AAV4GJG7_9GAST</name>
<evidence type="ECO:0000256" key="1">
    <source>
        <dbReference type="SAM" id="MobiDB-lite"/>
    </source>
</evidence>